<dbReference type="AlphaFoldDB" id="A0A0V1Q0L6"/>
<dbReference type="GO" id="GO:0045944">
    <property type="term" value="P:positive regulation of transcription by RNA polymerase II"/>
    <property type="evidence" value="ECO:0007669"/>
    <property type="project" value="TreeGrafter"/>
</dbReference>
<protein>
    <recommendedName>
        <fullName evidence="5">Xylanolytic transcriptional activator regulatory domain-containing protein</fullName>
    </recommendedName>
</protein>
<dbReference type="Proteomes" id="UP000054251">
    <property type="component" value="Unassembled WGS sequence"/>
</dbReference>
<dbReference type="GO" id="GO:0000981">
    <property type="term" value="F:DNA-binding transcription factor activity, RNA polymerase II-specific"/>
    <property type="evidence" value="ECO:0007669"/>
    <property type="project" value="TreeGrafter"/>
</dbReference>
<keyword evidence="1" id="KW-0805">Transcription regulation</keyword>
<dbReference type="OrthoDB" id="2943660at2759"/>
<dbReference type="GO" id="GO:0000978">
    <property type="term" value="F:RNA polymerase II cis-regulatory region sequence-specific DNA binding"/>
    <property type="evidence" value="ECO:0007669"/>
    <property type="project" value="TreeGrafter"/>
</dbReference>
<dbReference type="RefSeq" id="XP_015468073.1">
    <property type="nucleotide sequence ID" value="XM_015611092.1"/>
</dbReference>
<evidence type="ECO:0000259" key="5">
    <source>
        <dbReference type="SMART" id="SM00906"/>
    </source>
</evidence>
<dbReference type="CDD" id="cd12148">
    <property type="entry name" value="fungal_TF_MHR"/>
    <property type="match status" value="1"/>
</dbReference>
<sequence length="694" mass="80788">MRGGSSFHIFRLPDDPDSLLLDIPLSEILLKLNGKNLFSSKQEQINFYERYTTRLRDEPMEIEYGPLAWPFIERKEPALHMMLKYIRDSKMNKDMNLNILEFFQAPSLRVTANDQAECWHETTNTILLRIKNILPSRKIAWKLISIFFQHVYIFMPILDEISFREEMKRIIGPEEYSTNNINPSIQKIDDFAVIGILLILLRIASLQEYKNYGCYVSDNEHIGSENIDVAIMCLRRYNFMGQISLCVFQCAFFLKLYQKVCPAFHEDSQNRNSKVYNGMLVQMAYSLGLNKNSHLTDQRMNSLRRKIWHLLVLFDIIESYSFGSPLTANRLHSTSRLITPNEIDDNNSNNLDCALERSVVRHLITLMDNMDPLIDILDKILDVKGQTKISSLVNSIIKVEIRISTCFGFLKENLVPISEHTSTVEIHDKIHRIKSLISIKIFLLSIYQHLAIHFQHTKNIRLAMFYRKKIQCITIGEMLPLVLPLTKDMRNYFGNLGILVITSFFFQSIYRTTLLNIEVLIQLNYQSYYFTDIYSEKKNESSVYSYLCKAIEKLEKCIGIFILCISKLSKEYNYTRKPKDLLNAYLSILKKDDFYESNANDKALKMKLTTDYLKQMCYIYDAALEEIADSPYGLDSAEISYCNNDIDEKYIFSSTDLATLNFDTTDYLSLFGNNYNIVDVNNSFFADVEGLFQS</sequence>
<evidence type="ECO:0000313" key="7">
    <source>
        <dbReference type="Proteomes" id="UP000054251"/>
    </source>
</evidence>
<dbReference type="EMBL" id="LMYN01000038">
    <property type="protein sequence ID" value="KSA01971.1"/>
    <property type="molecule type" value="Genomic_DNA"/>
</dbReference>
<accession>A0A0V1Q0L6</accession>
<proteinExistence type="predicted"/>
<dbReference type="GO" id="GO:0005634">
    <property type="term" value="C:nucleus"/>
    <property type="evidence" value="ECO:0007669"/>
    <property type="project" value="TreeGrafter"/>
</dbReference>
<dbReference type="GO" id="GO:0008270">
    <property type="term" value="F:zinc ion binding"/>
    <property type="evidence" value="ECO:0007669"/>
    <property type="project" value="InterPro"/>
</dbReference>
<dbReference type="GO" id="GO:0006351">
    <property type="term" value="P:DNA-templated transcription"/>
    <property type="evidence" value="ECO:0007669"/>
    <property type="project" value="InterPro"/>
</dbReference>
<dbReference type="GeneID" id="26839271"/>
<keyword evidence="3" id="KW-0804">Transcription</keyword>
<dbReference type="InterPro" id="IPR050675">
    <property type="entry name" value="OAF3"/>
</dbReference>
<keyword evidence="7" id="KW-1185">Reference proteome</keyword>
<dbReference type="PANTHER" id="PTHR31069">
    <property type="entry name" value="OLEATE-ACTIVATED TRANSCRIPTION FACTOR 1-RELATED"/>
    <property type="match status" value="1"/>
</dbReference>
<keyword evidence="4" id="KW-0539">Nucleus</keyword>
<evidence type="ECO:0000256" key="3">
    <source>
        <dbReference type="ARBA" id="ARBA00023163"/>
    </source>
</evidence>
<dbReference type="Pfam" id="PF04082">
    <property type="entry name" value="Fungal_trans"/>
    <property type="match status" value="1"/>
</dbReference>
<dbReference type="SMART" id="SM00906">
    <property type="entry name" value="Fungal_trans"/>
    <property type="match status" value="1"/>
</dbReference>
<gene>
    <name evidence="6" type="ORF">AC631_02262</name>
</gene>
<comment type="caution">
    <text evidence="6">The sequence shown here is derived from an EMBL/GenBank/DDBJ whole genome shotgun (WGS) entry which is preliminary data.</text>
</comment>
<evidence type="ECO:0000256" key="4">
    <source>
        <dbReference type="ARBA" id="ARBA00023242"/>
    </source>
</evidence>
<evidence type="ECO:0000256" key="2">
    <source>
        <dbReference type="ARBA" id="ARBA00023125"/>
    </source>
</evidence>
<organism evidence="6 7">
    <name type="scientific">Debaryomyces fabryi</name>
    <dbReference type="NCBI Taxonomy" id="58627"/>
    <lineage>
        <taxon>Eukaryota</taxon>
        <taxon>Fungi</taxon>
        <taxon>Dikarya</taxon>
        <taxon>Ascomycota</taxon>
        <taxon>Saccharomycotina</taxon>
        <taxon>Pichiomycetes</taxon>
        <taxon>Debaryomycetaceae</taxon>
        <taxon>Debaryomyces</taxon>
    </lineage>
</organism>
<dbReference type="InterPro" id="IPR007219">
    <property type="entry name" value="XnlR_reg_dom"/>
</dbReference>
<dbReference type="PANTHER" id="PTHR31069:SF12">
    <property type="entry name" value="TRANSCRIPTION FACTOR DOMAIN-CONTAINING PROTEIN"/>
    <property type="match status" value="1"/>
</dbReference>
<evidence type="ECO:0000313" key="6">
    <source>
        <dbReference type="EMBL" id="KSA01971.1"/>
    </source>
</evidence>
<feature type="domain" description="Xylanolytic transcriptional activator regulatory" evidence="5">
    <location>
        <begin position="273"/>
        <end position="346"/>
    </location>
</feature>
<evidence type="ECO:0000256" key="1">
    <source>
        <dbReference type="ARBA" id="ARBA00023015"/>
    </source>
</evidence>
<name>A0A0V1Q0L6_9ASCO</name>
<keyword evidence="2" id="KW-0238">DNA-binding</keyword>
<reference evidence="6 7" key="1">
    <citation type="submission" date="2015-11" db="EMBL/GenBank/DDBJ databases">
        <title>The genome of Debaryomyces fabryi.</title>
        <authorList>
            <person name="Tafer H."/>
            <person name="Lopandic K."/>
        </authorList>
    </citation>
    <scope>NUCLEOTIDE SEQUENCE [LARGE SCALE GENOMIC DNA]</scope>
    <source>
        <strain evidence="6 7">CBS 789</strain>
    </source>
</reference>